<dbReference type="GO" id="GO:0005524">
    <property type="term" value="F:ATP binding"/>
    <property type="evidence" value="ECO:0007669"/>
    <property type="project" value="UniProtKB-KW"/>
</dbReference>
<dbReference type="AlphaFoldDB" id="A0A2H4U651"/>
<dbReference type="Gene3D" id="3.40.50.300">
    <property type="entry name" value="P-loop containing nucleotide triphosphate hydrolases"/>
    <property type="match status" value="1"/>
</dbReference>
<evidence type="ECO:0000256" key="4">
    <source>
        <dbReference type="ARBA" id="ARBA00029962"/>
    </source>
</evidence>
<evidence type="ECO:0000313" key="6">
    <source>
        <dbReference type="EMBL" id="ATZ59597.1"/>
    </source>
</evidence>
<keyword evidence="6" id="KW-0808">Transferase</keyword>
<keyword evidence="6" id="KW-0418">Kinase</keyword>
<evidence type="ECO:0000259" key="5">
    <source>
        <dbReference type="Pfam" id="PF02223"/>
    </source>
</evidence>
<sequence length="186" mass="21581">MDKFIVIDGLDGAGKDTQVKLLAEMYEKQGKNVVVRSHPSMDNKYGIKSKEALLKTGKINHLKATVYFGLDAIRSIRKYYNNDNIDVLIFSRYIMSVVYLPNVINIIIYKFVSFVLPTSDYMFFLDVSPEESLKRIDNRSEETEMFENMEELEKARIKSKKVTYDWNIIDADNSIAKVNDEIKEKL</sequence>
<gene>
    <name evidence="6" type="ORF">BK798_03770</name>
</gene>
<dbReference type="PANTHER" id="PTHR10344">
    <property type="entry name" value="THYMIDYLATE KINASE"/>
    <property type="match status" value="1"/>
</dbReference>
<dbReference type="Pfam" id="PF02223">
    <property type="entry name" value="Thymidylate_kin"/>
    <property type="match status" value="1"/>
</dbReference>
<evidence type="ECO:0000256" key="2">
    <source>
        <dbReference type="ARBA" id="ARBA00022741"/>
    </source>
</evidence>
<dbReference type="GO" id="GO:0006235">
    <property type="term" value="P:dTTP biosynthetic process"/>
    <property type="evidence" value="ECO:0007669"/>
    <property type="project" value="TreeGrafter"/>
</dbReference>
<evidence type="ECO:0000256" key="3">
    <source>
        <dbReference type="ARBA" id="ARBA00022840"/>
    </source>
</evidence>
<proteinExistence type="inferred from homology"/>
<dbReference type="InterPro" id="IPR027417">
    <property type="entry name" value="P-loop_NTPase"/>
</dbReference>
<dbReference type="GO" id="GO:0006233">
    <property type="term" value="P:dTDP biosynthetic process"/>
    <property type="evidence" value="ECO:0007669"/>
    <property type="project" value="TreeGrafter"/>
</dbReference>
<dbReference type="PANTHER" id="PTHR10344:SF4">
    <property type="entry name" value="UMP-CMP KINASE 2, MITOCHONDRIAL"/>
    <property type="match status" value="1"/>
</dbReference>
<name>A0A2H4U651_METSM</name>
<comment type="similarity">
    <text evidence="1">Belongs to the thymidylate kinase family.</text>
</comment>
<organism evidence="6 7">
    <name type="scientific">Methanobrevibacter smithii</name>
    <dbReference type="NCBI Taxonomy" id="2173"/>
    <lineage>
        <taxon>Archaea</taxon>
        <taxon>Methanobacteriati</taxon>
        <taxon>Methanobacteriota</taxon>
        <taxon>Methanomada group</taxon>
        <taxon>Methanobacteria</taxon>
        <taxon>Methanobacteriales</taxon>
        <taxon>Methanobacteriaceae</taxon>
        <taxon>Methanobrevibacter</taxon>
    </lineage>
</organism>
<dbReference type="InterPro" id="IPR039430">
    <property type="entry name" value="Thymidylate_kin-like_dom"/>
</dbReference>
<evidence type="ECO:0000256" key="1">
    <source>
        <dbReference type="ARBA" id="ARBA00009776"/>
    </source>
</evidence>
<reference evidence="6 7" key="1">
    <citation type="submission" date="2016-10" db="EMBL/GenBank/DDBJ databases">
        <authorList>
            <person name="Varghese N."/>
        </authorList>
    </citation>
    <scope>NUCLEOTIDE SEQUENCE [LARGE SCALE GENOMIC DNA]</scope>
    <source>
        <strain evidence="6 7">KB11</strain>
    </source>
</reference>
<dbReference type="GeneID" id="35118465"/>
<accession>A0A2H4U651</accession>
<dbReference type="EMBL" id="CP017803">
    <property type="protein sequence ID" value="ATZ59597.1"/>
    <property type="molecule type" value="Genomic_DNA"/>
</dbReference>
<dbReference type="GO" id="GO:0005737">
    <property type="term" value="C:cytoplasm"/>
    <property type="evidence" value="ECO:0007669"/>
    <property type="project" value="TreeGrafter"/>
</dbReference>
<dbReference type="GO" id="GO:0006227">
    <property type="term" value="P:dUDP biosynthetic process"/>
    <property type="evidence" value="ECO:0007669"/>
    <property type="project" value="TreeGrafter"/>
</dbReference>
<evidence type="ECO:0000313" key="7">
    <source>
        <dbReference type="Proteomes" id="UP000232133"/>
    </source>
</evidence>
<dbReference type="Proteomes" id="UP000232133">
    <property type="component" value="Chromosome"/>
</dbReference>
<dbReference type="SUPFAM" id="SSF52540">
    <property type="entry name" value="P-loop containing nucleoside triphosphate hydrolases"/>
    <property type="match status" value="1"/>
</dbReference>
<keyword evidence="3" id="KW-0067">ATP-binding</keyword>
<dbReference type="RefSeq" id="WP_100815394.1">
    <property type="nucleotide sequence ID" value="NZ_CAYATI010000048.1"/>
</dbReference>
<dbReference type="GO" id="GO:0004798">
    <property type="term" value="F:dTMP kinase activity"/>
    <property type="evidence" value="ECO:0007669"/>
    <property type="project" value="TreeGrafter"/>
</dbReference>
<keyword evidence="2" id="KW-0547">Nucleotide-binding</keyword>
<protein>
    <recommendedName>
        <fullName evidence="4">dTMP kinase</fullName>
    </recommendedName>
</protein>
<feature type="domain" description="Thymidylate kinase-like" evidence="5">
    <location>
        <begin position="7"/>
        <end position="182"/>
    </location>
</feature>